<gene>
    <name evidence="2" type="ORF">CB5_LOCUS7000</name>
</gene>
<feature type="compositionally biased region" description="Acidic residues" evidence="1">
    <location>
        <begin position="239"/>
        <end position="252"/>
    </location>
</feature>
<evidence type="ECO:0000256" key="1">
    <source>
        <dbReference type="SAM" id="MobiDB-lite"/>
    </source>
</evidence>
<evidence type="ECO:0000313" key="2">
    <source>
        <dbReference type="EMBL" id="CAD1823789.1"/>
    </source>
</evidence>
<name>A0A6V7NZ05_ANACO</name>
<sequence>MSSTEAGASDVGGEPSKQPSKRSKGKDTRITKDSASVKDRLALLEDILSKVGERYTEMADTFNAFNDDVRSMEESVATAMATFRGELEKLQGNITRRDEERKNLIEDLVTRVDEVEDLKTRASSGFVAIRGGGTGMLAPSVEVSGMDSTVEPPLRVLHYSPCGGDRGGIWAVCEGGRELQSQFGSASVSLQIVLDSLLDVPQNLSVVLDDEVFAVMVHLENWERIEDRGGGDPPQPPQDEPEEGEIEDDDDADHSHGTRGSARRLNEAACIWKERVRRGAGRSEDGGSRSRRWRPKSGGGVVRDAGGSAVRGGRRWNTTLFGGASIEGGGALTTVTGGEQYEGGGAPKPRLRVKKLGSSGYEKKEGEKGFKASWLLSHFPVMDGSGPSSKAVGLNAIVDLKHSEWKPGAMMTFGCVILSASGMVFMGSRVWHLAPGPCLGPTCWGLENEKEGHERRRLSTRLDELAEWGPMDWWALVEVVALLFR</sequence>
<protein>
    <submittedName>
        <fullName evidence="2">Uncharacterized protein</fullName>
    </submittedName>
</protein>
<feature type="region of interest" description="Disordered" evidence="1">
    <location>
        <begin position="1"/>
        <end position="33"/>
    </location>
</feature>
<dbReference type="EMBL" id="LR862143">
    <property type="protein sequence ID" value="CAD1823789.1"/>
    <property type="molecule type" value="Genomic_DNA"/>
</dbReference>
<proteinExistence type="predicted"/>
<organism evidence="2">
    <name type="scientific">Ananas comosus var. bracteatus</name>
    <name type="common">red pineapple</name>
    <dbReference type="NCBI Taxonomy" id="296719"/>
    <lineage>
        <taxon>Eukaryota</taxon>
        <taxon>Viridiplantae</taxon>
        <taxon>Streptophyta</taxon>
        <taxon>Embryophyta</taxon>
        <taxon>Tracheophyta</taxon>
        <taxon>Spermatophyta</taxon>
        <taxon>Magnoliopsida</taxon>
        <taxon>Liliopsida</taxon>
        <taxon>Poales</taxon>
        <taxon>Bromeliaceae</taxon>
        <taxon>Bromelioideae</taxon>
        <taxon>Ananas</taxon>
    </lineage>
</organism>
<reference evidence="2" key="1">
    <citation type="submission" date="2020-07" db="EMBL/GenBank/DDBJ databases">
        <authorList>
            <person name="Lin J."/>
        </authorList>
    </citation>
    <scope>NUCLEOTIDE SEQUENCE</scope>
</reference>
<dbReference type="AlphaFoldDB" id="A0A6V7NZ05"/>
<feature type="region of interest" description="Disordered" evidence="1">
    <location>
        <begin position="278"/>
        <end position="309"/>
    </location>
</feature>
<accession>A0A6V7NZ05</accession>
<feature type="region of interest" description="Disordered" evidence="1">
    <location>
        <begin position="225"/>
        <end position="263"/>
    </location>
</feature>